<keyword evidence="4" id="KW-1185">Reference proteome</keyword>
<dbReference type="EMBL" id="JAUIZM010000003">
    <property type="protein sequence ID" value="KAK1391626.1"/>
    <property type="molecule type" value="Genomic_DNA"/>
</dbReference>
<keyword evidence="2" id="KW-1133">Transmembrane helix</keyword>
<name>A0AAD8ITZ0_9APIA</name>
<evidence type="ECO:0000256" key="1">
    <source>
        <dbReference type="SAM" id="MobiDB-lite"/>
    </source>
</evidence>
<sequence length="184" mass="20230">MGKKGAKGESSKGKKQDVPTETSKAPVDYDDDELLQEEEDEHPIFTYNNTPHFPTNSTIELGEARCHLFLLDLCYINQLVVLLRGTARPKIGANINLGCVYLVGIPVAVGLGFYLKLDFQGLWLGLLAAQASCAVTVLIVIARTNWEVQAERAKELTAGAAVFVDQFVEEEKPLKAENNDYSLC</sequence>
<dbReference type="AlphaFoldDB" id="A0AAD8ITZ0"/>
<feature type="region of interest" description="Disordered" evidence="1">
    <location>
        <begin position="1"/>
        <end position="33"/>
    </location>
</feature>
<gene>
    <name evidence="3" type="ORF">POM88_010682</name>
</gene>
<feature type="transmembrane region" description="Helical" evidence="2">
    <location>
        <begin position="93"/>
        <end position="115"/>
    </location>
</feature>
<reference evidence="3" key="1">
    <citation type="submission" date="2023-02" db="EMBL/GenBank/DDBJ databases">
        <title>Genome of toxic invasive species Heracleum sosnowskyi carries increased number of genes despite the absence of recent whole-genome duplications.</title>
        <authorList>
            <person name="Schelkunov M."/>
            <person name="Shtratnikova V."/>
            <person name="Makarenko M."/>
            <person name="Klepikova A."/>
            <person name="Omelchenko D."/>
            <person name="Novikova G."/>
            <person name="Obukhova E."/>
            <person name="Bogdanov V."/>
            <person name="Penin A."/>
            <person name="Logacheva M."/>
        </authorList>
    </citation>
    <scope>NUCLEOTIDE SEQUENCE</scope>
    <source>
        <strain evidence="3">Hsosn_3</strain>
        <tissue evidence="3">Leaf</tissue>
    </source>
</reference>
<proteinExistence type="predicted"/>
<protein>
    <submittedName>
        <fullName evidence="3">Uncharacterized protein</fullName>
    </submittedName>
</protein>
<keyword evidence="2" id="KW-0472">Membrane</keyword>
<keyword evidence="2" id="KW-0812">Transmembrane</keyword>
<feature type="compositionally biased region" description="Basic and acidic residues" evidence="1">
    <location>
        <begin position="1"/>
        <end position="18"/>
    </location>
</feature>
<evidence type="ECO:0000256" key="2">
    <source>
        <dbReference type="SAM" id="Phobius"/>
    </source>
</evidence>
<reference evidence="3" key="2">
    <citation type="submission" date="2023-05" db="EMBL/GenBank/DDBJ databases">
        <authorList>
            <person name="Schelkunov M.I."/>
        </authorList>
    </citation>
    <scope>NUCLEOTIDE SEQUENCE</scope>
    <source>
        <strain evidence="3">Hsosn_3</strain>
        <tissue evidence="3">Leaf</tissue>
    </source>
</reference>
<evidence type="ECO:0000313" key="3">
    <source>
        <dbReference type="EMBL" id="KAK1391626.1"/>
    </source>
</evidence>
<accession>A0AAD8ITZ0</accession>
<comment type="caution">
    <text evidence="3">The sequence shown here is derived from an EMBL/GenBank/DDBJ whole genome shotgun (WGS) entry which is preliminary data.</text>
</comment>
<dbReference type="Proteomes" id="UP001237642">
    <property type="component" value="Unassembled WGS sequence"/>
</dbReference>
<organism evidence="3 4">
    <name type="scientific">Heracleum sosnowskyi</name>
    <dbReference type="NCBI Taxonomy" id="360622"/>
    <lineage>
        <taxon>Eukaryota</taxon>
        <taxon>Viridiplantae</taxon>
        <taxon>Streptophyta</taxon>
        <taxon>Embryophyta</taxon>
        <taxon>Tracheophyta</taxon>
        <taxon>Spermatophyta</taxon>
        <taxon>Magnoliopsida</taxon>
        <taxon>eudicotyledons</taxon>
        <taxon>Gunneridae</taxon>
        <taxon>Pentapetalae</taxon>
        <taxon>asterids</taxon>
        <taxon>campanulids</taxon>
        <taxon>Apiales</taxon>
        <taxon>Apiaceae</taxon>
        <taxon>Apioideae</taxon>
        <taxon>apioid superclade</taxon>
        <taxon>Tordylieae</taxon>
        <taxon>Tordyliinae</taxon>
        <taxon>Heracleum</taxon>
    </lineage>
</organism>
<feature type="transmembrane region" description="Helical" evidence="2">
    <location>
        <begin position="121"/>
        <end position="142"/>
    </location>
</feature>
<evidence type="ECO:0000313" key="4">
    <source>
        <dbReference type="Proteomes" id="UP001237642"/>
    </source>
</evidence>